<dbReference type="Proteomes" id="UP001165960">
    <property type="component" value="Unassembled WGS sequence"/>
</dbReference>
<organism evidence="1 2">
    <name type="scientific">Entomophthora muscae</name>
    <dbReference type="NCBI Taxonomy" id="34485"/>
    <lineage>
        <taxon>Eukaryota</taxon>
        <taxon>Fungi</taxon>
        <taxon>Fungi incertae sedis</taxon>
        <taxon>Zoopagomycota</taxon>
        <taxon>Entomophthoromycotina</taxon>
        <taxon>Entomophthoromycetes</taxon>
        <taxon>Entomophthorales</taxon>
        <taxon>Entomophthoraceae</taxon>
        <taxon>Entomophthora</taxon>
    </lineage>
</organism>
<accession>A0ACC2UJK8</accession>
<name>A0ACC2UJK8_9FUNG</name>
<sequence length="410" mass="46230">MSKAMPEVNGHLCSLDAWDTFSLVKSDLGIKINLNFNAWDFTCDNLVGVASALFARLGLIQHLKISEREFMLFVKAVEAGYLSNPYHSFHHAVDVCVVIFFTLIDLGLGARLSTKDILALMLAGLCHDIGHPGVNNMYQVNAKTELAEAFNGVSVLENYSCQLTKNILEKHRLLRNSEPDVEECVMEYILATDMAFHFSKVEELNQLLLEWPQEGQVPRKSRRQLCGTILHAADISNAVRPWPLCKAWSDMVINEFFQQGDLERRNDLPVSPNMDRGCSSQAQIALDFDAYIITPFFEALASLFPDSKVFLQHLHSNRKRWTVLNRKLSALPSPLLPIRRVSFSAGTVIIPDSFREDTKSSPNNSLPRGARHRRRPNSLRRDGCPTDKVRPFSFIARIPSTDSLEHPVLS</sequence>
<keyword evidence="2" id="KW-1185">Reference proteome</keyword>
<proteinExistence type="predicted"/>
<evidence type="ECO:0000313" key="1">
    <source>
        <dbReference type="EMBL" id="KAJ9086666.1"/>
    </source>
</evidence>
<gene>
    <name evidence="1" type="ORF">DSO57_1001457</name>
</gene>
<reference evidence="1" key="1">
    <citation type="submission" date="2022-04" db="EMBL/GenBank/DDBJ databases">
        <title>Genome of the entomopathogenic fungus Entomophthora muscae.</title>
        <authorList>
            <person name="Elya C."/>
            <person name="Lovett B.R."/>
            <person name="Lee E."/>
            <person name="Macias A.M."/>
            <person name="Hajek A.E."/>
            <person name="De Bivort B.L."/>
            <person name="Kasson M.T."/>
            <person name="De Fine Licht H.H."/>
            <person name="Stajich J.E."/>
        </authorList>
    </citation>
    <scope>NUCLEOTIDE SEQUENCE</scope>
    <source>
        <strain evidence="1">Berkeley</strain>
    </source>
</reference>
<dbReference type="EMBL" id="QTSX02000713">
    <property type="protein sequence ID" value="KAJ9086666.1"/>
    <property type="molecule type" value="Genomic_DNA"/>
</dbReference>
<comment type="caution">
    <text evidence="1">The sequence shown here is derived from an EMBL/GenBank/DDBJ whole genome shotgun (WGS) entry which is preliminary data.</text>
</comment>
<evidence type="ECO:0000313" key="2">
    <source>
        <dbReference type="Proteomes" id="UP001165960"/>
    </source>
</evidence>
<protein>
    <submittedName>
        <fullName evidence="1">Uncharacterized protein</fullName>
    </submittedName>
</protein>